<dbReference type="EMBL" id="CABDUW010000184">
    <property type="protein sequence ID" value="VTJ61929.1"/>
    <property type="molecule type" value="Genomic_DNA"/>
</dbReference>
<sequence>GFSQRGSHRAEATACLQDGTGVSLETLMEGVVRRNRSRLKVGKTSGSSGDSDGPLQASDTTQ</sequence>
<feature type="region of interest" description="Disordered" evidence="1">
    <location>
        <begin position="35"/>
        <end position="62"/>
    </location>
</feature>
<accession>A0A5E4AZH7</accession>
<keyword evidence="3" id="KW-1185">Reference proteome</keyword>
<reference evidence="2" key="1">
    <citation type="submission" date="2019-04" db="EMBL/GenBank/DDBJ databases">
        <authorList>
            <person name="Alioto T."/>
            <person name="Alioto T."/>
        </authorList>
    </citation>
    <scope>NUCLEOTIDE SEQUENCE [LARGE SCALE GENOMIC DNA]</scope>
</reference>
<comment type="caution">
    <text evidence="2">The sequence shown here is derived from an EMBL/GenBank/DDBJ whole genome shotgun (WGS) entry which is preliminary data.</text>
</comment>
<evidence type="ECO:0000313" key="3">
    <source>
        <dbReference type="Proteomes" id="UP000335636"/>
    </source>
</evidence>
<dbReference type="Proteomes" id="UP000335636">
    <property type="component" value="Unassembled WGS sequence"/>
</dbReference>
<protein>
    <submittedName>
        <fullName evidence="2">Uncharacterized protein</fullName>
    </submittedName>
</protein>
<feature type="non-terminal residue" evidence="2">
    <location>
        <position position="1"/>
    </location>
</feature>
<gene>
    <name evidence="2" type="ORF">MONAX_5E036308</name>
</gene>
<evidence type="ECO:0000313" key="2">
    <source>
        <dbReference type="EMBL" id="VTJ61929.1"/>
    </source>
</evidence>
<proteinExistence type="predicted"/>
<name>A0A5E4AZH7_MARMO</name>
<evidence type="ECO:0000256" key="1">
    <source>
        <dbReference type="SAM" id="MobiDB-lite"/>
    </source>
</evidence>
<feature type="non-terminal residue" evidence="2">
    <location>
        <position position="62"/>
    </location>
</feature>
<organism evidence="2 3">
    <name type="scientific">Marmota monax</name>
    <name type="common">Woodchuck</name>
    <dbReference type="NCBI Taxonomy" id="9995"/>
    <lineage>
        <taxon>Eukaryota</taxon>
        <taxon>Metazoa</taxon>
        <taxon>Chordata</taxon>
        <taxon>Craniata</taxon>
        <taxon>Vertebrata</taxon>
        <taxon>Euteleostomi</taxon>
        <taxon>Mammalia</taxon>
        <taxon>Eutheria</taxon>
        <taxon>Euarchontoglires</taxon>
        <taxon>Glires</taxon>
        <taxon>Rodentia</taxon>
        <taxon>Sciuromorpha</taxon>
        <taxon>Sciuridae</taxon>
        <taxon>Xerinae</taxon>
        <taxon>Marmotini</taxon>
        <taxon>Marmota</taxon>
    </lineage>
</organism>
<dbReference type="AlphaFoldDB" id="A0A5E4AZH7"/>